<reference evidence="2" key="1">
    <citation type="submission" date="2021-02" db="EMBL/GenBank/DDBJ databases">
        <authorList>
            <person name="Nowell W R."/>
        </authorList>
    </citation>
    <scope>NUCLEOTIDE SEQUENCE</scope>
</reference>
<dbReference type="Proteomes" id="UP000663848">
    <property type="component" value="Unassembled WGS sequence"/>
</dbReference>
<protein>
    <submittedName>
        <fullName evidence="2">Uncharacterized protein</fullName>
    </submittedName>
</protein>
<feature type="region of interest" description="Disordered" evidence="1">
    <location>
        <begin position="29"/>
        <end position="58"/>
    </location>
</feature>
<evidence type="ECO:0000313" key="2">
    <source>
        <dbReference type="EMBL" id="CAF4994736.1"/>
    </source>
</evidence>
<name>A0A822A9U6_9BILA</name>
<sequence>MLRFKSSVSKKIKARELQRRQQREMLNHLFADSDTIESDDEINPDSQSAEREPIKLSPSIPSCLPSHETWTTVGHYLMVALLLSRKPCINFALSSPISI</sequence>
<comment type="caution">
    <text evidence="2">The sequence shown here is derived from an EMBL/GenBank/DDBJ whole genome shotgun (WGS) entry which is preliminary data.</text>
</comment>
<gene>
    <name evidence="2" type="ORF">QYT958_LOCUS37489</name>
</gene>
<evidence type="ECO:0000313" key="3">
    <source>
        <dbReference type="Proteomes" id="UP000663848"/>
    </source>
</evidence>
<proteinExistence type="predicted"/>
<feature type="compositionally biased region" description="Acidic residues" evidence="1">
    <location>
        <begin position="34"/>
        <end position="43"/>
    </location>
</feature>
<organism evidence="2 3">
    <name type="scientific">Rotaria socialis</name>
    <dbReference type="NCBI Taxonomy" id="392032"/>
    <lineage>
        <taxon>Eukaryota</taxon>
        <taxon>Metazoa</taxon>
        <taxon>Spiralia</taxon>
        <taxon>Gnathifera</taxon>
        <taxon>Rotifera</taxon>
        <taxon>Eurotatoria</taxon>
        <taxon>Bdelloidea</taxon>
        <taxon>Philodinida</taxon>
        <taxon>Philodinidae</taxon>
        <taxon>Rotaria</taxon>
    </lineage>
</organism>
<accession>A0A822A9U6</accession>
<evidence type="ECO:0000256" key="1">
    <source>
        <dbReference type="SAM" id="MobiDB-lite"/>
    </source>
</evidence>
<dbReference type="EMBL" id="CAJOBR010031346">
    <property type="protein sequence ID" value="CAF4994736.1"/>
    <property type="molecule type" value="Genomic_DNA"/>
</dbReference>
<dbReference type="AlphaFoldDB" id="A0A822A9U6"/>